<keyword evidence="2" id="KW-0560">Oxidoreductase</keyword>
<accession>A0AAD5UDJ5</accession>
<evidence type="ECO:0000256" key="2">
    <source>
        <dbReference type="ARBA" id="ARBA00023002"/>
    </source>
</evidence>
<dbReference type="Pfam" id="PF13561">
    <property type="entry name" value="adh_short_C2"/>
    <property type="match status" value="1"/>
</dbReference>
<dbReference type="EMBL" id="JADGKB010000169">
    <property type="protein sequence ID" value="KAJ3251733.1"/>
    <property type="molecule type" value="Genomic_DNA"/>
</dbReference>
<evidence type="ECO:0000313" key="4">
    <source>
        <dbReference type="Proteomes" id="UP001210925"/>
    </source>
</evidence>
<gene>
    <name evidence="3" type="ORF">HK103_002078</name>
</gene>
<dbReference type="Gene3D" id="3.40.50.720">
    <property type="entry name" value="NAD(P)-binding Rossmann-like Domain"/>
    <property type="match status" value="1"/>
</dbReference>
<sequence>MKGKHVLITGASGGVGIITALEFLKIGANVTLQYNSNSTSLQPLKEKYQSRVCLLKADVTDESQVAGLVSKAVQQLGNIESLIVCHGIWPSKDVLVKDMDYKQWRNTLAINLDGAFLFIKHFLRQITMDMDAPSIVLIGSTAGKFGEAYHADYSCSKTAMMYGLISSLKNEVVKIHPRARINTVSPGWIRTPMAERAMKDPSLLYQALASSPLKKVSEPNDIAQAILFLADSTKSGNITGVSLDVNAGMEGRLLNQPSDFGIKSKL</sequence>
<organism evidence="3 4">
    <name type="scientific">Boothiomyces macroporosus</name>
    <dbReference type="NCBI Taxonomy" id="261099"/>
    <lineage>
        <taxon>Eukaryota</taxon>
        <taxon>Fungi</taxon>
        <taxon>Fungi incertae sedis</taxon>
        <taxon>Chytridiomycota</taxon>
        <taxon>Chytridiomycota incertae sedis</taxon>
        <taxon>Chytridiomycetes</taxon>
        <taxon>Rhizophydiales</taxon>
        <taxon>Terramycetaceae</taxon>
        <taxon>Boothiomyces</taxon>
    </lineage>
</organism>
<dbReference type="PANTHER" id="PTHR24321:SF8">
    <property type="entry name" value="ESTRADIOL 17-BETA-DEHYDROGENASE 8-RELATED"/>
    <property type="match status" value="1"/>
</dbReference>
<protein>
    <submittedName>
        <fullName evidence="3">Uncharacterized protein</fullName>
    </submittedName>
</protein>
<dbReference type="InterPro" id="IPR036291">
    <property type="entry name" value="NAD(P)-bd_dom_sf"/>
</dbReference>
<dbReference type="PRINTS" id="PR00081">
    <property type="entry name" value="GDHRDH"/>
</dbReference>
<dbReference type="CDD" id="cd05233">
    <property type="entry name" value="SDR_c"/>
    <property type="match status" value="1"/>
</dbReference>
<evidence type="ECO:0000313" key="3">
    <source>
        <dbReference type="EMBL" id="KAJ3251733.1"/>
    </source>
</evidence>
<reference evidence="3" key="1">
    <citation type="submission" date="2020-05" db="EMBL/GenBank/DDBJ databases">
        <title>Phylogenomic resolution of chytrid fungi.</title>
        <authorList>
            <person name="Stajich J.E."/>
            <person name="Amses K."/>
            <person name="Simmons R."/>
            <person name="Seto K."/>
            <person name="Myers J."/>
            <person name="Bonds A."/>
            <person name="Quandt C.A."/>
            <person name="Barry K."/>
            <person name="Liu P."/>
            <person name="Grigoriev I."/>
            <person name="Longcore J.E."/>
            <person name="James T.Y."/>
        </authorList>
    </citation>
    <scope>NUCLEOTIDE SEQUENCE</scope>
    <source>
        <strain evidence="3">PLAUS21</strain>
    </source>
</reference>
<keyword evidence="4" id="KW-1185">Reference proteome</keyword>
<comment type="caution">
    <text evidence="3">The sequence shown here is derived from an EMBL/GenBank/DDBJ whole genome shotgun (WGS) entry which is preliminary data.</text>
</comment>
<dbReference type="GO" id="GO:0016491">
    <property type="term" value="F:oxidoreductase activity"/>
    <property type="evidence" value="ECO:0007669"/>
    <property type="project" value="UniProtKB-KW"/>
</dbReference>
<dbReference type="PANTHER" id="PTHR24321">
    <property type="entry name" value="DEHYDROGENASES, SHORT CHAIN"/>
    <property type="match status" value="1"/>
</dbReference>
<dbReference type="AlphaFoldDB" id="A0AAD5UDJ5"/>
<evidence type="ECO:0000256" key="1">
    <source>
        <dbReference type="ARBA" id="ARBA00006484"/>
    </source>
</evidence>
<dbReference type="Proteomes" id="UP001210925">
    <property type="component" value="Unassembled WGS sequence"/>
</dbReference>
<comment type="similarity">
    <text evidence="1">Belongs to the short-chain dehydrogenases/reductases (SDR) family.</text>
</comment>
<name>A0AAD5UDJ5_9FUNG</name>
<dbReference type="SUPFAM" id="SSF51735">
    <property type="entry name" value="NAD(P)-binding Rossmann-fold domains"/>
    <property type="match status" value="1"/>
</dbReference>
<proteinExistence type="inferred from homology"/>
<dbReference type="InterPro" id="IPR002347">
    <property type="entry name" value="SDR_fam"/>
</dbReference>